<dbReference type="EMBL" id="AP017313">
    <property type="protein sequence ID" value="BAU52218.1"/>
    <property type="molecule type" value="Genomic_DNA"/>
</dbReference>
<dbReference type="InterPro" id="IPR036097">
    <property type="entry name" value="HisK_dim/P_sf"/>
</dbReference>
<keyword evidence="4 7" id="KW-0808">Transferase</keyword>
<dbReference type="GO" id="GO:0000155">
    <property type="term" value="F:phosphorelay sensor kinase activity"/>
    <property type="evidence" value="ECO:0007669"/>
    <property type="project" value="InterPro"/>
</dbReference>
<reference evidence="7 8" key="1">
    <citation type="submission" date="2015-12" db="EMBL/GenBank/DDBJ databases">
        <title>Genome sequence of Mucilaginibacter gotjawali.</title>
        <authorList>
            <person name="Lee J.S."/>
            <person name="Lee K.C."/>
            <person name="Kim K.K."/>
            <person name="Lee B.W."/>
        </authorList>
    </citation>
    <scope>NUCLEOTIDE SEQUENCE [LARGE SCALE GENOMIC DNA]</scope>
    <source>
        <strain evidence="7 8">SA3-7</strain>
    </source>
</reference>
<dbReference type="PROSITE" id="PS50109">
    <property type="entry name" value="HIS_KIN"/>
    <property type="match status" value="1"/>
</dbReference>
<dbReference type="InterPro" id="IPR035965">
    <property type="entry name" value="PAS-like_dom_sf"/>
</dbReference>
<dbReference type="PANTHER" id="PTHR43304">
    <property type="entry name" value="PHYTOCHROME-LIKE PROTEIN CPH1"/>
    <property type="match status" value="1"/>
</dbReference>
<sequence>MNFENRYVTKSGGIVWLAWTSMPVYSEKRVYAIAKDITHTKKLEEDRNLLIKDLTKINTDLKQLTFTASHDLRTPVGNLLSVFDLLDTSKIEDEETLEFINILKSATESLKNTLNKYMDGLIQKETIQAQVEEVDLEESLKVVLWSLGFLIKSSNTILRADFTQKKTIRFNKAYLESIFLNLITNSVKYSKPGLHPEISITSKQNNGVSQLIFTDNGQGFDMDKTRDKIFGFNQKFNDRSDSKGIGLYLVYNHITSLGGKISVSSRPNEGAEFVISFKD</sequence>
<dbReference type="Gene3D" id="1.10.287.130">
    <property type="match status" value="1"/>
</dbReference>
<dbReference type="PANTHER" id="PTHR43304:SF1">
    <property type="entry name" value="PAC DOMAIN-CONTAINING PROTEIN"/>
    <property type="match status" value="1"/>
</dbReference>
<keyword evidence="3" id="KW-0597">Phosphoprotein</keyword>
<evidence type="ECO:0000259" key="6">
    <source>
        <dbReference type="PROSITE" id="PS50109"/>
    </source>
</evidence>
<dbReference type="SMART" id="SM00387">
    <property type="entry name" value="HATPase_c"/>
    <property type="match status" value="1"/>
</dbReference>
<dbReference type="Gene3D" id="3.30.565.10">
    <property type="entry name" value="Histidine kinase-like ATPase, C-terminal domain"/>
    <property type="match status" value="1"/>
</dbReference>
<dbReference type="CDD" id="cd00082">
    <property type="entry name" value="HisKA"/>
    <property type="match status" value="1"/>
</dbReference>
<dbReference type="InterPro" id="IPR003661">
    <property type="entry name" value="HisK_dim/P_dom"/>
</dbReference>
<evidence type="ECO:0000256" key="4">
    <source>
        <dbReference type="ARBA" id="ARBA00022679"/>
    </source>
</evidence>
<keyword evidence="8" id="KW-1185">Reference proteome</keyword>
<comment type="catalytic activity">
    <reaction evidence="1">
        <text>ATP + protein L-histidine = ADP + protein N-phospho-L-histidine.</text>
        <dbReference type="EC" id="2.7.13.3"/>
    </reaction>
</comment>
<dbReference type="RefSeq" id="WP_232010765.1">
    <property type="nucleotide sequence ID" value="NZ_AP017313.1"/>
</dbReference>
<dbReference type="InterPro" id="IPR003594">
    <property type="entry name" value="HATPase_dom"/>
</dbReference>
<evidence type="ECO:0000256" key="2">
    <source>
        <dbReference type="ARBA" id="ARBA00012438"/>
    </source>
</evidence>
<proteinExistence type="predicted"/>
<dbReference type="KEGG" id="mgot:MgSA37_00368"/>
<evidence type="ECO:0000313" key="7">
    <source>
        <dbReference type="EMBL" id="BAU52218.1"/>
    </source>
</evidence>
<dbReference type="SUPFAM" id="SSF47384">
    <property type="entry name" value="Homodimeric domain of signal transducing histidine kinase"/>
    <property type="match status" value="1"/>
</dbReference>
<dbReference type="AlphaFoldDB" id="A0A110B024"/>
<dbReference type="Pfam" id="PF02518">
    <property type="entry name" value="HATPase_c"/>
    <property type="match status" value="1"/>
</dbReference>
<gene>
    <name evidence="7" type="primary">evgS</name>
    <name evidence="7" type="ORF">MgSA37_00368</name>
</gene>
<feature type="domain" description="Histidine kinase" evidence="6">
    <location>
        <begin position="67"/>
        <end position="279"/>
    </location>
</feature>
<dbReference type="InterPro" id="IPR052162">
    <property type="entry name" value="Sensor_kinase/Photoreceptor"/>
</dbReference>
<protein>
    <recommendedName>
        <fullName evidence="2">histidine kinase</fullName>
        <ecNumber evidence="2">2.7.13.3</ecNumber>
    </recommendedName>
</protein>
<name>A0A110B024_9SPHI</name>
<dbReference type="SUPFAM" id="SSF55874">
    <property type="entry name" value="ATPase domain of HSP90 chaperone/DNA topoisomerase II/histidine kinase"/>
    <property type="match status" value="1"/>
</dbReference>
<evidence type="ECO:0000256" key="5">
    <source>
        <dbReference type="ARBA" id="ARBA00022777"/>
    </source>
</evidence>
<dbReference type="EC" id="2.7.13.3" evidence="2"/>
<dbReference type="Proteomes" id="UP000218263">
    <property type="component" value="Chromosome"/>
</dbReference>
<accession>A0A110B024</accession>
<dbReference type="InterPro" id="IPR005467">
    <property type="entry name" value="His_kinase_dom"/>
</dbReference>
<dbReference type="InterPro" id="IPR036890">
    <property type="entry name" value="HATPase_C_sf"/>
</dbReference>
<evidence type="ECO:0000256" key="3">
    <source>
        <dbReference type="ARBA" id="ARBA00022553"/>
    </source>
</evidence>
<evidence type="ECO:0000313" key="8">
    <source>
        <dbReference type="Proteomes" id="UP000218263"/>
    </source>
</evidence>
<evidence type="ECO:0000256" key="1">
    <source>
        <dbReference type="ARBA" id="ARBA00000085"/>
    </source>
</evidence>
<organism evidence="7 8">
    <name type="scientific">Mucilaginibacter gotjawali</name>
    <dbReference type="NCBI Taxonomy" id="1550579"/>
    <lineage>
        <taxon>Bacteria</taxon>
        <taxon>Pseudomonadati</taxon>
        <taxon>Bacteroidota</taxon>
        <taxon>Sphingobacteriia</taxon>
        <taxon>Sphingobacteriales</taxon>
        <taxon>Sphingobacteriaceae</taxon>
        <taxon>Mucilaginibacter</taxon>
    </lineage>
</organism>
<keyword evidence="5" id="KW-0418">Kinase</keyword>
<dbReference type="SUPFAM" id="SSF55785">
    <property type="entry name" value="PYP-like sensor domain (PAS domain)"/>
    <property type="match status" value="1"/>
</dbReference>